<dbReference type="InterPro" id="IPR014541">
    <property type="entry name" value="Amdntrnsf_FN0238"/>
</dbReference>
<dbReference type="AlphaFoldDB" id="A0A0W0Z545"/>
<dbReference type="EMBL" id="LNYW01000019">
    <property type="protein sequence ID" value="KTD64221.1"/>
    <property type="molecule type" value="Genomic_DNA"/>
</dbReference>
<dbReference type="RefSeq" id="WP_018578572.1">
    <property type="nucleotide sequence ID" value="NZ_KB892436.1"/>
</dbReference>
<dbReference type="PANTHER" id="PTHR43224:SF1">
    <property type="entry name" value="AMIDINOTRANSFERASE"/>
    <property type="match status" value="1"/>
</dbReference>
<dbReference type="PATRIC" id="fig|1122169.6.peg.745"/>
<keyword evidence="2" id="KW-1185">Reference proteome</keyword>
<dbReference type="eggNOG" id="COG4874">
    <property type="taxonomic scope" value="Bacteria"/>
</dbReference>
<keyword evidence="1" id="KW-0808">Transferase</keyword>
<dbReference type="PIRSF" id="PIRSF028188">
    <property type="entry name" value="Amdntrnsf_FN0238"/>
    <property type="match status" value="1"/>
</dbReference>
<proteinExistence type="predicted"/>
<name>A0A0W0Z545_9GAMM</name>
<dbReference type="PANTHER" id="PTHR43224">
    <property type="entry name" value="AMIDINOTRANSFERASE"/>
    <property type="match status" value="1"/>
</dbReference>
<evidence type="ECO:0000313" key="2">
    <source>
        <dbReference type="Proteomes" id="UP000054600"/>
    </source>
</evidence>
<organism evidence="1 2">
    <name type="scientific">Legionella shakespearei DSM 23087</name>
    <dbReference type="NCBI Taxonomy" id="1122169"/>
    <lineage>
        <taxon>Bacteria</taxon>
        <taxon>Pseudomonadati</taxon>
        <taxon>Pseudomonadota</taxon>
        <taxon>Gammaproteobacteria</taxon>
        <taxon>Legionellales</taxon>
        <taxon>Legionellaceae</taxon>
        <taxon>Legionella</taxon>
    </lineage>
</organism>
<reference evidence="1 2" key="1">
    <citation type="submission" date="2015-11" db="EMBL/GenBank/DDBJ databases">
        <title>Genomic analysis of 38 Legionella species identifies large and diverse effector repertoires.</title>
        <authorList>
            <person name="Burstein D."/>
            <person name="Amaro F."/>
            <person name="Zusman T."/>
            <person name="Lifshitz Z."/>
            <person name="Cohen O."/>
            <person name="Gilbert J.A."/>
            <person name="Pupko T."/>
            <person name="Shuman H.A."/>
            <person name="Segal G."/>
        </authorList>
    </citation>
    <scope>NUCLEOTIDE SEQUENCE [LARGE SCALE GENOMIC DNA]</scope>
    <source>
        <strain evidence="1 2">ATCC 49655</strain>
    </source>
</reference>
<dbReference type="Proteomes" id="UP000054600">
    <property type="component" value="Unassembled WGS sequence"/>
</dbReference>
<accession>A0A0W0Z545</accession>
<dbReference type="GO" id="GO:0016740">
    <property type="term" value="F:transferase activity"/>
    <property type="evidence" value="ECO:0007669"/>
    <property type="project" value="UniProtKB-KW"/>
</dbReference>
<protein>
    <submittedName>
        <fullName evidence="1">Amidinotransferase</fullName>
    </submittedName>
</protein>
<comment type="caution">
    <text evidence="1">The sequence shown here is derived from an EMBL/GenBank/DDBJ whole genome shotgun (WGS) entry which is preliminary data.</text>
</comment>
<dbReference type="OrthoDB" id="9788268at2"/>
<gene>
    <name evidence="1" type="ORF">Lsha_0652</name>
</gene>
<dbReference type="SUPFAM" id="SSF55909">
    <property type="entry name" value="Pentein"/>
    <property type="match status" value="1"/>
</dbReference>
<evidence type="ECO:0000313" key="1">
    <source>
        <dbReference type="EMBL" id="KTD64221.1"/>
    </source>
</evidence>
<dbReference type="Gene3D" id="3.75.10.10">
    <property type="entry name" value="L-arginine/glycine Amidinotransferase, Chain A"/>
    <property type="match status" value="1"/>
</dbReference>
<sequence>MSLKSSTVLMVPPNSFQFNPETATSNTFQSELHIDNIDEIASREFTDMVARLRAENINVLILEQNKELPDAVFPNNWFSTHCDSAGNNLLIIYPMLARNRQAEVNIDGLTRVFTEAQFKIDQIIDLRNQKNEILEGTGSLVLDRENRLLYAALSPRTSANLVEKVARILNYKAIVFHSVDEHNHPIYHTNVILSVTRNYAIICLDSIKSELQKKAILRSFDITNKLVINISLDQVSHMCGNVFELYDEQSKSILVLSHQAKEHFTAEQLNLMQKYSKLISVEIPVIETVGGGSSRCMMAEIDFGM</sequence>
<dbReference type="Pfam" id="PF19420">
    <property type="entry name" value="DDAH_eukar"/>
    <property type="match status" value="1"/>
</dbReference>